<feature type="region of interest" description="Disordered" evidence="1">
    <location>
        <begin position="1"/>
        <end position="57"/>
    </location>
</feature>
<feature type="transmembrane region" description="Helical" evidence="2">
    <location>
        <begin position="271"/>
        <end position="289"/>
    </location>
</feature>
<feature type="transmembrane region" description="Helical" evidence="2">
    <location>
        <begin position="246"/>
        <end position="265"/>
    </location>
</feature>
<feature type="transmembrane region" description="Helical" evidence="2">
    <location>
        <begin position="296"/>
        <end position="315"/>
    </location>
</feature>
<keyword evidence="2" id="KW-0472">Membrane</keyword>
<dbReference type="Pfam" id="PF20237">
    <property type="entry name" value="DUF6594"/>
    <property type="match status" value="1"/>
</dbReference>
<evidence type="ECO:0000256" key="2">
    <source>
        <dbReference type="SAM" id="Phobius"/>
    </source>
</evidence>
<comment type="caution">
    <text evidence="4">The sequence shown here is derived from an EMBL/GenBank/DDBJ whole genome shotgun (WGS) entry which is preliminary data.</text>
</comment>
<dbReference type="PANTHER" id="PTHR34502">
    <property type="entry name" value="DUF6594 DOMAIN-CONTAINING PROTEIN-RELATED"/>
    <property type="match status" value="1"/>
</dbReference>
<dbReference type="AlphaFoldDB" id="A0A6G1MFB3"/>
<keyword evidence="2" id="KW-1133">Transmembrane helix</keyword>
<dbReference type="Proteomes" id="UP000614610">
    <property type="component" value="Unassembled WGS sequence"/>
</dbReference>
<protein>
    <recommendedName>
        <fullName evidence="3">DUF6594 domain-containing protein</fullName>
    </recommendedName>
</protein>
<evidence type="ECO:0000256" key="1">
    <source>
        <dbReference type="SAM" id="MobiDB-lite"/>
    </source>
</evidence>
<name>A0A6G1MFB3_ORBOL</name>
<keyword evidence="2" id="KW-0812">Transmembrane</keyword>
<evidence type="ECO:0000313" key="5">
    <source>
        <dbReference type="Proteomes" id="UP000614610"/>
    </source>
</evidence>
<dbReference type="InterPro" id="IPR046529">
    <property type="entry name" value="DUF6594"/>
</dbReference>
<feature type="domain" description="DUF6594" evidence="3">
    <location>
        <begin position="78"/>
        <end position="308"/>
    </location>
</feature>
<evidence type="ECO:0000259" key="3">
    <source>
        <dbReference type="Pfam" id="PF20237"/>
    </source>
</evidence>
<sequence length="332" mass="36868">MGTFTVSPRSSISSRSGRLSRRRSRDLEAARGSDSGNNGGPEKGDIVRRPTRRLTTRHSLTVTQKRRPIPVHDVPLGYSKLAAFIDLEDDLAIFRRFSRLHARLLLYRQADIEEIEEDLAELDMIEEEEARNAGTPDNALNRSWRREKDLDEYRVELVKKLRKSMKEYDDELFRYKQKLALKGATDWQIENVKTWMDNHHPHPLVPREKRFLEDKGDICALQASSEDSAVLTNALRGWARDAFGSYAALVSALLIAGVIALFYVQSDEGRLAVLCVSTLVCGVVMALFTTARKGEIMGGTAAYCAVMVVFVGSTLNGDGASGGSSGSMAKAT</sequence>
<feature type="compositionally biased region" description="Low complexity" evidence="1">
    <location>
        <begin position="7"/>
        <end position="17"/>
    </location>
</feature>
<dbReference type="OrthoDB" id="3533814at2759"/>
<proteinExistence type="predicted"/>
<dbReference type="EMBL" id="WIWT01000023">
    <property type="protein sequence ID" value="KAF3214096.1"/>
    <property type="molecule type" value="Genomic_DNA"/>
</dbReference>
<reference evidence="4" key="1">
    <citation type="submission" date="2019-06" db="EMBL/GenBank/DDBJ databases">
        <authorList>
            <person name="Palmer J.M."/>
        </authorList>
    </citation>
    <scope>NUCLEOTIDE SEQUENCE</scope>
    <source>
        <strain evidence="4">TWF679</strain>
    </source>
</reference>
<evidence type="ECO:0000313" key="4">
    <source>
        <dbReference type="EMBL" id="KAF3214096.1"/>
    </source>
</evidence>
<accession>A0A6G1MFB3</accession>
<organism evidence="4 5">
    <name type="scientific">Orbilia oligospora</name>
    <name type="common">Nematode-trapping fungus</name>
    <name type="synonym">Arthrobotrys oligospora</name>
    <dbReference type="NCBI Taxonomy" id="2813651"/>
    <lineage>
        <taxon>Eukaryota</taxon>
        <taxon>Fungi</taxon>
        <taxon>Dikarya</taxon>
        <taxon>Ascomycota</taxon>
        <taxon>Pezizomycotina</taxon>
        <taxon>Orbiliomycetes</taxon>
        <taxon>Orbiliales</taxon>
        <taxon>Orbiliaceae</taxon>
        <taxon>Orbilia</taxon>
    </lineage>
</organism>
<dbReference type="PANTHER" id="PTHR34502:SF5">
    <property type="entry name" value="DUF6594 DOMAIN-CONTAINING PROTEIN"/>
    <property type="match status" value="1"/>
</dbReference>
<gene>
    <name evidence="4" type="ORF">TWF679_004966</name>
</gene>